<dbReference type="InterPro" id="IPR002110">
    <property type="entry name" value="Ankyrin_rpt"/>
</dbReference>
<dbReference type="Gene3D" id="1.25.40.20">
    <property type="entry name" value="Ankyrin repeat-containing domain"/>
    <property type="match status" value="1"/>
</dbReference>
<evidence type="ECO:0008006" key="4">
    <source>
        <dbReference type="Google" id="ProtNLM"/>
    </source>
</evidence>
<dbReference type="SMART" id="SM00248">
    <property type="entry name" value="ANK"/>
    <property type="match status" value="1"/>
</dbReference>
<evidence type="ECO:0000313" key="2">
    <source>
        <dbReference type="EMBL" id="CAF1565746.1"/>
    </source>
</evidence>
<dbReference type="Proteomes" id="UP000663845">
    <property type="component" value="Unassembled WGS sequence"/>
</dbReference>
<dbReference type="InterPro" id="IPR036770">
    <property type="entry name" value="Ankyrin_rpt-contain_sf"/>
</dbReference>
<dbReference type="EMBL" id="CAJNOG010007564">
    <property type="protein sequence ID" value="CAF1565746.1"/>
    <property type="molecule type" value="Genomic_DNA"/>
</dbReference>
<keyword evidence="1" id="KW-0040">ANK repeat</keyword>
<dbReference type="PROSITE" id="PS50088">
    <property type="entry name" value="ANK_REPEAT"/>
    <property type="match status" value="1"/>
</dbReference>
<accession>A0A815Y2A9</accession>
<evidence type="ECO:0000313" key="3">
    <source>
        <dbReference type="Proteomes" id="UP000663845"/>
    </source>
</evidence>
<gene>
    <name evidence="2" type="ORF">JYZ213_LOCUS47120</name>
</gene>
<proteinExistence type="predicted"/>
<organism evidence="2 3">
    <name type="scientific">Adineta steineri</name>
    <dbReference type="NCBI Taxonomy" id="433720"/>
    <lineage>
        <taxon>Eukaryota</taxon>
        <taxon>Metazoa</taxon>
        <taxon>Spiralia</taxon>
        <taxon>Gnathifera</taxon>
        <taxon>Rotifera</taxon>
        <taxon>Eurotatoria</taxon>
        <taxon>Bdelloidea</taxon>
        <taxon>Adinetida</taxon>
        <taxon>Adinetidae</taxon>
        <taxon>Adineta</taxon>
    </lineage>
</organism>
<feature type="non-terminal residue" evidence="2">
    <location>
        <position position="1"/>
    </location>
</feature>
<comment type="caution">
    <text evidence="2">The sequence shown here is derived from an EMBL/GenBank/DDBJ whole genome shotgun (WGS) entry which is preliminary data.</text>
</comment>
<protein>
    <recommendedName>
        <fullName evidence="4">Ankyrin repeat protein</fullName>
    </recommendedName>
</protein>
<dbReference type="Pfam" id="PF00023">
    <property type="entry name" value="Ank"/>
    <property type="match status" value="1"/>
</dbReference>
<dbReference type="AlphaFoldDB" id="A0A815Y2A9"/>
<evidence type="ECO:0000256" key="1">
    <source>
        <dbReference type="PROSITE-ProRule" id="PRU00023"/>
    </source>
</evidence>
<dbReference type="PROSITE" id="PS50297">
    <property type="entry name" value="ANK_REP_REGION"/>
    <property type="match status" value="1"/>
</dbReference>
<reference evidence="2" key="1">
    <citation type="submission" date="2021-02" db="EMBL/GenBank/DDBJ databases">
        <authorList>
            <person name="Nowell W R."/>
        </authorList>
    </citation>
    <scope>NUCLEOTIDE SEQUENCE</scope>
</reference>
<name>A0A815Y2A9_9BILA</name>
<feature type="repeat" description="ANK" evidence="1">
    <location>
        <begin position="11"/>
        <end position="43"/>
    </location>
</feature>
<dbReference type="SUPFAM" id="SSF48403">
    <property type="entry name" value="Ankyrin repeat"/>
    <property type="match status" value="1"/>
</dbReference>
<sequence length="90" mass="10564">HQAPINQFDGKHYTPLHRASQHGHWKIVRLLLNSNANVSPINLYTFKNVFCIIFSHDFYSWQMSIRFRCSFQWQCGAIGILIGWITLSNE</sequence>